<dbReference type="EMBL" id="CYRY02042111">
    <property type="protein sequence ID" value="VCX31681.1"/>
    <property type="molecule type" value="Genomic_DNA"/>
</dbReference>
<evidence type="ECO:0000313" key="3">
    <source>
        <dbReference type="Proteomes" id="UP000269945"/>
    </source>
</evidence>
<evidence type="ECO:0000256" key="1">
    <source>
        <dbReference type="SAM" id="MobiDB-lite"/>
    </source>
</evidence>
<sequence length="75" mass="8015">WRGGTAEGCVMGDPRAGDLGRGPALVPGPWRRQAAEARRGQPWPRGGRGRGAKGVPSFHSSETNLSEDWCRSVAM</sequence>
<feature type="region of interest" description="Disordered" evidence="1">
    <location>
        <begin position="1"/>
        <end position="75"/>
    </location>
</feature>
<gene>
    <name evidence="2" type="ORF">BN2614_LOCUS4</name>
</gene>
<organism evidence="2 3">
    <name type="scientific">Gulo gulo</name>
    <name type="common">Wolverine</name>
    <name type="synonym">Gluton</name>
    <dbReference type="NCBI Taxonomy" id="48420"/>
    <lineage>
        <taxon>Eukaryota</taxon>
        <taxon>Metazoa</taxon>
        <taxon>Chordata</taxon>
        <taxon>Craniata</taxon>
        <taxon>Vertebrata</taxon>
        <taxon>Euteleostomi</taxon>
        <taxon>Mammalia</taxon>
        <taxon>Eutheria</taxon>
        <taxon>Laurasiatheria</taxon>
        <taxon>Carnivora</taxon>
        <taxon>Caniformia</taxon>
        <taxon>Musteloidea</taxon>
        <taxon>Mustelidae</taxon>
        <taxon>Guloninae</taxon>
        <taxon>Gulo</taxon>
    </lineage>
</organism>
<feature type="non-terminal residue" evidence="2">
    <location>
        <position position="75"/>
    </location>
</feature>
<accession>A0A9X9M425</accession>
<name>A0A9X9M425_GULGU</name>
<feature type="non-terminal residue" evidence="2">
    <location>
        <position position="1"/>
    </location>
</feature>
<comment type="caution">
    <text evidence="2">The sequence shown here is derived from an EMBL/GenBank/DDBJ whole genome shotgun (WGS) entry which is preliminary data.</text>
</comment>
<protein>
    <submittedName>
        <fullName evidence="2">Uncharacterized protein</fullName>
    </submittedName>
</protein>
<proteinExistence type="predicted"/>
<keyword evidence="3" id="KW-1185">Reference proteome</keyword>
<dbReference type="Proteomes" id="UP000269945">
    <property type="component" value="Unassembled WGS sequence"/>
</dbReference>
<evidence type="ECO:0000313" key="2">
    <source>
        <dbReference type="EMBL" id="VCX31681.1"/>
    </source>
</evidence>
<reference evidence="2 3" key="1">
    <citation type="submission" date="2018-10" db="EMBL/GenBank/DDBJ databases">
        <authorList>
            <person name="Ekblom R."/>
            <person name="Jareborg N."/>
        </authorList>
    </citation>
    <scope>NUCLEOTIDE SEQUENCE [LARGE SCALE GENOMIC DNA]</scope>
    <source>
        <tissue evidence="2">Muscle</tissue>
    </source>
</reference>
<dbReference type="AlphaFoldDB" id="A0A9X9M425"/>